<evidence type="ECO:0000256" key="4">
    <source>
        <dbReference type="ARBA" id="ARBA00013078"/>
    </source>
</evidence>
<comment type="pathway">
    <text evidence="2">Organic acid metabolism; glycolate biosynthesis; glycolate from 2-phosphoglycolate: step 1/1.</text>
</comment>
<keyword evidence="5" id="KW-0378">Hydrolase</keyword>
<dbReference type="InterPro" id="IPR023198">
    <property type="entry name" value="PGP-like_dom2"/>
</dbReference>
<dbReference type="InterPro" id="IPR023214">
    <property type="entry name" value="HAD_sf"/>
</dbReference>
<dbReference type="Pfam" id="PF13419">
    <property type="entry name" value="HAD_2"/>
    <property type="match status" value="1"/>
</dbReference>
<dbReference type="Gene3D" id="3.40.50.1000">
    <property type="entry name" value="HAD superfamily/HAD-like"/>
    <property type="match status" value="1"/>
</dbReference>
<evidence type="ECO:0000313" key="5">
    <source>
        <dbReference type="EMBL" id="MBB5033274.1"/>
    </source>
</evidence>
<organism evidence="5 6">
    <name type="scientific">Prosthecobacter vanneervenii</name>
    <dbReference type="NCBI Taxonomy" id="48466"/>
    <lineage>
        <taxon>Bacteria</taxon>
        <taxon>Pseudomonadati</taxon>
        <taxon>Verrucomicrobiota</taxon>
        <taxon>Verrucomicrobiia</taxon>
        <taxon>Verrucomicrobiales</taxon>
        <taxon>Verrucomicrobiaceae</taxon>
        <taxon>Prosthecobacter</taxon>
    </lineage>
</organism>
<dbReference type="RefSeq" id="WP_184340184.1">
    <property type="nucleotide sequence ID" value="NZ_JACHIG010000005.1"/>
</dbReference>
<dbReference type="AlphaFoldDB" id="A0A7W8DKI1"/>
<keyword evidence="6" id="KW-1185">Reference proteome</keyword>
<dbReference type="PANTHER" id="PTHR43434:SF1">
    <property type="entry name" value="PHOSPHOGLYCOLATE PHOSPHATASE"/>
    <property type="match status" value="1"/>
</dbReference>
<evidence type="ECO:0000256" key="2">
    <source>
        <dbReference type="ARBA" id="ARBA00004818"/>
    </source>
</evidence>
<dbReference type="InterPro" id="IPR036412">
    <property type="entry name" value="HAD-like_sf"/>
</dbReference>
<accession>A0A7W8DKI1</accession>
<proteinExistence type="inferred from homology"/>
<evidence type="ECO:0000256" key="3">
    <source>
        <dbReference type="ARBA" id="ARBA00006171"/>
    </source>
</evidence>
<dbReference type="InterPro" id="IPR050155">
    <property type="entry name" value="HAD-like_hydrolase_sf"/>
</dbReference>
<sequence>MARLLLFDIDGTLIDSNGAGGAAILDAAEDHFGIQREQLPPLHLAGSTDPAIAMDVFGHMNREHTPAEITAFLDRYLSHLQRRLQAEDFAGYTLPGVTQLLEALRGESTAHLGLLTGNVKRGAVIKLSRHGLYEHFIEGGFGSDHHDRNQLGPVALSRMQDATGTTYDITDVIVIGDTPKDIRCAEAFGAKCLAVATGQYSYAELSALNPWRCVESFADVPATVDLLLRD</sequence>
<dbReference type="EMBL" id="JACHIG010000005">
    <property type="protein sequence ID" value="MBB5033274.1"/>
    <property type="molecule type" value="Genomic_DNA"/>
</dbReference>
<protein>
    <recommendedName>
        <fullName evidence="4">phosphoglycolate phosphatase</fullName>
        <ecNumber evidence="4">3.1.3.18</ecNumber>
    </recommendedName>
</protein>
<evidence type="ECO:0000313" key="6">
    <source>
        <dbReference type="Proteomes" id="UP000590740"/>
    </source>
</evidence>
<comment type="similarity">
    <text evidence="3">Belongs to the HAD-like hydrolase superfamily. CbbY/CbbZ/Gph/YieH family.</text>
</comment>
<dbReference type="GO" id="GO:0008967">
    <property type="term" value="F:phosphoglycolate phosphatase activity"/>
    <property type="evidence" value="ECO:0007669"/>
    <property type="project" value="UniProtKB-EC"/>
</dbReference>
<dbReference type="EC" id="3.1.3.18" evidence="4"/>
<dbReference type="Proteomes" id="UP000590740">
    <property type="component" value="Unassembled WGS sequence"/>
</dbReference>
<dbReference type="PANTHER" id="PTHR43434">
    <property type="entry name" value="PHOSPHOGLYCOLATE PHOSPHATASE"/>
    <property type="match status" value="1"/>
</dbReference>
<reference evidence="5 6" key="1">
    <citation type="submission" date="2020-08" db="EMBL/GenBank/DDBJ databases">
        <title>Genomic Encyclopedia of Type Strains, Phase IV (KMG-IV): sequencing the most valuable type-strain genomes for metagenomic binning, comparative biology and taxonomic classification.</title>
        <authorList>
            <person name="Goeker M."/>
        </authorList>
    </citation>
    <scope>NUCLEOTIDE SEQUENCE [LARGE SCALE GENOMIC DNA]</scope>
    <source>
        <strain evidence="5 6">DSM 12252</strain>
    </source>
</reference>
<dbReference type="InterPro" id="IPR041492">
    <property type="entry name" value="HAD_2"/>
</dbReference>
<name>A0A7W8DKI1_9BACT</name>
<comment type="catalytic activity">
    <reaction evidence="1">
        <text>2-phosphoglycolate + H2O = glycolate + phosphate</text>
        <dbReference type="Rhea" id="RHEA:14369"/>
        <dbReference type="ChEBI" id="CHEBI:15377"/>
        <dbReference type="ChEBI" id="CHEBI:29805"/>
        <dbReference type="ChEBI" id="CHEBI:43474"/>
        <dbReference type="ChEBI" id="CHEBI:58033"/>
        <dbReference type="EC" id="3.1.3.18"/>
    </reaction>
</comment>
<evidence type="ECO:0000256" key="1">
    <source>
        <dbReference type="ARBA" id="ARBA00000830"/>
    </source>
</evidence>
<gene>
    <name evidence="5" type="ORF">HNQ65_002857</name>
</gene>
<dbReference type="Gene3D" id="1.10.150.240">
    <property type="entry name" value="Putative phosphatase, domain 2"/>
    <property type="match status" value="1"/>
</dbReference>
<comment type="caution">
    <text evidence="5">The sequence shown here is derived from an EMBL/GenBank/DDBJ whole genome shotgun (WGS) entry which is preliminary data.</text>
</comment>
<dbReference type="SUPFAM" id="SSF56784">
    <property type="entry name" value="HAD-like"/>
    <property type="match status" value="1"/>
</dbReference>
<dbReference type="GO" id="GO:0006281">
    <property type="term" value="P:DNA repair"/>
    <property type="evidence" value="ECO:0007669"/>
    <property type="project" value="TreeGrafter"/>
</dbReference>